<dbReference type="EMBL" id="MJFZ01000825">
    <property type="protein sequence ID" value="RAW24852.1"/>
    <property type="molecule type" value="Genomic_DNA"/>
</dbReference>
<feature type="transmembrane region" description="Helical" evidence="1">
    <location>
        <begin position="175"/>
        <end position="198"/>
    </location>
</feature>
<proteinExistence type="predicted"/>
<reference evidence="2" key="2">
    <citation type="submission" date="2018-10" db="EMBL/GenBank/DDBJ databases">
        <title>Effector identification in a new, highly contiguous assembly of the strawberry crown rot pathogen Phytophthora cactorum.</title>
        <authorList>
            <person name="Armitage A.D."/>
            <person name="Nellist C.F."/>
            <person name="Bates H."/>
            <person name="Vickerstaff R.J."/>
            <person name="Harrison R.J."/>
        </authorList>
    </citation>
    <scope>NUCLEOTIDE SEQUENCE</scope>
    <source>
        <strain evidence="2">4040</strain>
    </source>
</reference>
<dbReference type="InterPro" id="IPR027417">
    <property type="entry name" value="P-loop_NTPase"/>
</dbReference>
<dbReference type="SUPFAM" id="SSF52540">
    <property type="entry name" value="P-loop containing nucleoside triphosphate hydrolases"/>
    <property type="match status" value="1"/>
</dbReference>
<dbReference type="OrthoDB" id="89935at2759"/>
<keyword evidence="1" id="KW-0812">Transmembrane</keyword>
<evidence type="ECO:0000256" key="1">
    <source>
        <dbReference type="SAM" id="Phobius"/>
    </source>
</evidence>
<keyword evidence="1" id="KW-0472">Membrane</keyword>
<keyword evidence="4" id="KW-1185">Reference proteome</keyword>
<evidence type="ECO:0000313" key="2">
    <source>
        <dbReference type="EMBL" id="KAG2914120.1"/>
    </source>
</evidence>
<organism evidence="3 4">
    <name type="scientific">Phytophthora cactorum</name>
    <dbReference type="NCBI Taxonomy" id="29920"/>
    <lineage>
        <taxon>Eukaryota</taxon>
        <taxon>Sar</taxon>
        <taxon>Stramenopiles</taxon>
        <taxon>Oomycota</taxon>
        <taxon>Peronosporomycetes</taxon>
        <taxon>Peronosporales</taxon>
        <taxon>Peronosporaceae</taxon>
        <taxon>Phytophthora</taxon>
    </lineage>
</organism>
<reference evidence="3 4" key="1">
    <citation type="submission" date="2018-01" db="EMBL/GenBank/DDBJ databases">
        <title>Draft genome of the strawberry crown rot pathogen Phytophthora cactorum.</title>
        <authorList>
            <person name="Armitage A.D."/>
            <person name="Lysoe E."/>
            <person name="Nellist C.F."/>
            <person name="Harrison R.J."/>
            <person name="Brurberg M.B."/>
        </authorList>
    </citation>
    <scope>NUCLEOTIDE SEQUENCE [LARGE SCALE GENOMIC DNA]</scope>
    <source>
        <strain evidence="3 4">10300</strain>
    </source>
</reference>
<evidence type="ECO:0008006" key="5">
    <source>
        <dbReference type="Google" id="ProtNLM"/>
    </source>
</evidence>
<accession>A0A329RND5</accession>
<protein>
    <recommendedName>
        <fullName evidence="5">P-loop containing nucleoside triphosphate hydrolase</fullName>
    </recommendedName>
</protein>
<dbReference type="AlphaFoldDB" id="A0A329RND5"/>
<dbReference type="VEuPathDB" id="FungiDB:PC110_g18726"/>
<dbReference type="Proteomes" id="UP000251314">
    <property type="component" value="Unassembled WGS sequence"/>
</dbReference>
<dbReference type="EMBL" id="RCMK01000742">
    <property type="protein sequence ID" value="KAG2914120.1"/>
    <property type="molecule type" value="Genomic_DNA"/>
</dbReference>
<sequence>MTRQVWFQLVDGEGNAVTSADRVEVLSDEADVVDLRKEVKKEWSNTLADVDAGNLTVFANRAAYDAKQALEEDSPIGPLGGSKQDALIVQVPTQRRVETDEEPALKKPKTSTVIKDEHMKSIGHSLDIDTWQVGGIALDICRIESDFPEWFYVRKETIDIIKVFEAQMKANLNTVLIGTPGVGKSMLVVLFAFYIALLQKKRVVLFRKQKGKGFSMLYLDAEKKNCWRMDDALIEDLYLHRQYFMGAELCLDGLRYNDVESHFGMMGKFRLLATSAQYPLKDDDLVVIRECLVPFWSLSDLNAIGTHREWPEHENKDRYFYSGGNLRAFLSGEGHAGTSIDKAIRRVVPNDAELLNTQYGGASVSQVDRLRMTGIQANDHRDLNKYLSDRHWICVITSEYALRQLGKIVKPSYYEELWSKGRMLGDDGLMGIAFENYVHTLARDGKKIELQVRAYDRVKARQHTYVALEFEAKACRNDGIDATECDAAMKRLASSSDDYWYPSRRSLDTIDSVAKLNMGGQPNMVGLIQITKSDKHTIDSNAVDKYAGFFPNGSRYIALVPNKETCDKFRLAPASPDTKVPLDVAYITTWCL</sequence>
<evidence type="ECO:0000313" key="4">
    <source>
        <dbReference type="Proteomes" id="UP000251314"/>
    </source>
</evidence>
<keyword evidence="1" id="KW-1133">Transmembrane helix</keyword>
<evidence type="ECO:0000313" key="3">
    <source>
        <dbReference type="EMBL" id="RAW24852.1"/>
    </source>
</evidence>
<name>A0A329RND5_9STRA</name>
<comment type="caution">
    <text evidence="3">The sequence shown here is derived from an EMBL/GenBank/DDBJ whole genome shotgun (WGS) entry which is preliminary data.</text>
</comment>
<gene>
    <name evidence="3" type="ORF">PC110_g18726</name>
    <name evidence="2" type="ORF">PC117_g18420</name>
</gene>
<dbReference type="Proteomes" id="UP000736787">
    <property type="component" value="Unassembled WGS sequence"/>
</dbReference>